<gene>
    <name evidence="1" type="ORF">HNR15_001876</name>
</gene>
<reference evidence="1 2" key="1">
    <citation type="submission" date="2020-07" db="EMBL/GenBank/DDBJ databases">
        <title>Sequencing the genomes of 1000 actinobacteria strains.</title>
        <authorList>
            <person name="Klenk H.-P."/>
        </authorList>
    </citation>
    <scope>NUCLEOTIDE SEQUENCE [LARGE SCALE GENOMIC DNA]</scope>
    <source>
        <strain evidence="1 2">DSM 29531</strain>
    </source>
</reference>
<comment type="caution">
    <text evidence="1">The sequence shown here is derived from an EMBL/GenBank/DDBJ whole genome shotgun (WGS) entry which is preliminary data.</text>
</comment>
<sequence length="184" mass="19035">MKITTIGRGTIGGTLARLWQSAGHEVIELGHDGGDAGDADVVLLAVPNLQVPAALAAVSGLQGKVIIDATNRLDGEEPPIGHSSIAEYVKATTGGPVAKAFNLNYGDLYEKASGASSRPSNIWVGDEDARPVVEQLSSDIGFRAVNGGPLDRAATDEAFGYLLNAIVADSGGLVLYRFATADEF</sequence>
<dbReference type="InterPro" id="IPR036291">
    <property type="entry name" value="NAD(P)-bd_dom_sf"/>
</dbReference>
<organism evidence="1 2">
    <name type="scientific">Allobranchiibius huperziae</name>
    <dbReference type="NCBI Taxonomy" id="1874116"/>
    <lineage>
        <taxon>Bacteria</taxon>
        <taxon>Bacillati</taxon>
        <taxon>Actinomycetota</taxon>
        <taxon>Actinomycetes</taxon>
        <taxon>Micrococcales</taxon>
        <taxon>Dermacoccaceae</taxon>
        <taxon>Allobranchiibius</taxon>
    </lineage>
</organism>
<dbReference type="Gene3D" id="3.40.50.720">
    <property type="entry name" value="NAD(P)-binding Rossmann-like Domain"/>
    <property type="match status" value="1"/>
</dbReference>
<dbReference type="SUPFAM" id="SSF51735">
    <property type="entry name" value="NAD(P)-binding Rossmann-fold domains"/>
    <property type="match status" value="1"/>
</dbReference>
<evidence type="ECO:0000313" key="2">
    <source>
        <dbReference type="Proteomes" id="UP000571817"/>
    </source>
</evidence>
<keyword evidence="2" id="KW-1185">Reference proteome</keyword>
<proteinExistence type="predicted"/>
<name>A0A853DFV3_9MICO</name>
<evidence type="ECO:0000313" key="1">
    <source>
        <dbReference type="EMBL" id="NYJ74913.1"/>
    </source>
</evidence>
<accession>A0A853DFV3</accession>
<protein>
    <recommendedName>
        <fullName evidence="3">Pyrroline-5-carboxylate reductase catalytic N-terminal domain-containing protein</fullName>
    </recommendedName>
</protein>
<dbReference type="EMBL" id="JACCFW010000001">
    <property type="protein sequence ID" value="NYJ74913.1"/>
    <property type="molecule type" value="Genomic_DNA"/>
</dbReference>
<dbReference type="AlphaFoldDB" id="A0A853DFV3"/>
<dbReference type="RefSeq" id="WP_179481175.1">
    <property type="nucleotide sequence ID" value="NZ_JACCFW010000001.1"/>
</dbReference>
<evidence type="ECO:0008006" key="3">
    <source>
        <dbReference type="Google" id="ProtNLM"/>
    </source>
</evidence>
<dbReference type="Proteomes" id="UP000571817">
    <property type="component" value="Unassembled WGS sequence"/>
</dbReference>